<gene>
    <name evidence="4 5 6" type="primary">LOC108272847</name>
</gene>
<evidence type="ECO:0000256" key="1">
    <source>
        <dbReference type="SAM" id="MobiDB-lite"/>
    </source>
</evidence>
<organism evidence="3 6">
    <name type="scientific">Ictalurus punctatus</name>
    <name type="common">Channel catfish</name>
    <name type="synonym">Silurus punctatus</name>
    <dbReference type="NCBI Taxonomy" id="7998"/>
    <lineage>
        <taxon>Eukaryota</taxon>
        <taxon>Metazoa</taxon>
        <taxon>Chordata</taxon>
        <taxon>Craniata</taxon>
        <taxon>Vertebrata</taxon>
        <taxon>Euteleostomi</taxon>
        <taxon>Actinopterygii</taxon>
        <taxon>Neopterygii</taxon>
        <taxon>Teleostei</taxon>
        <taxon>Ostariophysi</taxon>
        <taxon>Siluriformes</taxon>
        <taxon>Ictaluridae</taxon>
        <taxon>Ictalurus</taxon>
    </lineage>
</organism>
<name>A0A2D0S325_ICTPU</name>
<keyword evidence="3" id="KW-1185">Reference proteome</keyword>
<evidence type="ECO:0000256" key="2">
    <source>
        <dbReference type="SAM" id="Phobius"/>
    </source>
</evidence>
<feature type="transmembrane region" description="Helical" evidence="2">
    <location>
        <begin position="97"/>
        <end position="120"/>
    </location>
</feature>
<feature type="region of interest" description="Disordered" evidence="1">
    <location>
        <begin position="149"/>
        <end position="184"/>
    </location>
</feature>
<dbReference type="AlphaFoldDB" id="A0A2D0S325"/>
<dbReference type="Proteomes" id="UP000221080">
    <property type="component" value="Chromosome 12"/>
</dbReference>
<reference evidence="3" key="1">
    <citation type="journal article" date="2016" name="Nat. Commun.">
        <title>The channel catfish genome sequence provides insights into the evolution of scale formation in teleosts.</title>
        <authorList>
            <person name="Liu Z."/>
            <person name="Liu S."/>
            <person name="Yao J."/>
            <person name="Bao L."/>
            <person name="Zhang J."/>
            <person name="Li Y."/>
            <person name="Jiang C."/>
            <person name="Sun L."/>
            <person name="Wang R."/>
            <person name="Zhang Y."/>
            <person name="Zhou T."/>
            <person name="Zeng Q."/>
            <person name="Fu Q."/>
            <person name="Gao S."/>
            <person name="Li N."/>
            <person name="Koren S."/>
            <person name="Jiang Y."/>
            <person name="Zimin A."/>
            <person name="Xu P."/>
            <person name="Phillippy A.M."/>
            <person name="Geng X."/>
            <person name="Song L."/>
            <person name="Sun F."/>
            <person name="Li C."/>
            <person name="Wang X."/>
            <person name="Chen A."/>
            <person name="Jin Y."/>
            <person name="Yuan Z."/>
            <person name="Yang Y."/>
            <person name="Tan S."/>
            <person name="Peatman E."/>
            <person name="Lu J."/>
            <person name="Qin Z."/>
            <person name="Dunham R."/>
            <person name="Li Z."/>
            <person name="Sonstegard T."/>
            <person name="Feng J."/>
            <person name="Danzmann R.G."/>
            <person name="Schroeder S."/>
            <person name="Scheffler B."/>
            <person name="Duke M.V."/>
            <person name="Ballard L."/>
            <person name="Kucuktas H."/>
            <person name="Kaltenboeck L."/>
            <person name="Liu H."/>
            <person name="Armbruster J."/>
            <person name="Xie Y."/>
            <person name="Kirby M.L."/>
            <person name="Tian Y."/>
            <person name="Flanagan M.E."/>
            <person name="Mu W."/>
            <person name="Waldbieser G.C."/>
        </authorList>
    </citation>
    <scope>NUCLEOTIDE SEQUENCE [LARGE SCALE GENOMIC DNA]</scope>
    <source>
        <strain evidence="3">SDA103</strain>
    </source>
</reference>
<keyword evidence="2" id="KW-0812">Transmembrane</keyword>
<evidence type="ECO:0000313" key="5">
    <source>
        <dbReference type="RefSeq" id="XP_053540766.1"/>
    </source>
</evidence>
<evidence type="ECO:0000313" key="6">
    <source>
        <dbReference type="RefSeq" id="XP_053540767.1"/>
    </source>
</evidence>
<dbReference type="RefSeq" id="XP_053540766.1">
    <property type="nucleotide sequence ID" value="XM_053684791.1"/>
</dbReference>
<sequence length="202" mass="22784">MTPIQVNKSCDELYMGGKYNYSTSLHCEDPEINWKSLDEIALGQERFLIRDYCESGIQCTVTCTNPVNEMEYIFNVFNSSTPTTEAANVYGTQINTIISIVISIIVVAILIVGLIVGMCYRKRRVIVGLREKLIRGYCQRADENNRSDIPLEDITERNTEGEAQVNTSNTESVDPGDVSANRFMNGDVRTEEARPLRLHPYS</sequence>
<evidence type="ECO:0000313" key="3">
    <source>
        <dbReference type="Proteomes" id="UP000221080"/>
    </source>
</evidence>
<accession>A0A2D0S325</accession>
<dbReference type="KEGG" id="ipu:108272847"/>
<dbReference type="GeneID" id="108272847"/>
<keyword evidence="2" id="KW-1133">Transmembrane helix</keyword>
<protein>
    <submittedName>
        <fullName evidence="4 5">Uncharacterized protein LOC108272847 isoform X1</fullName>
    </submittedName>
</protein>
<reference evidence="4 5" key="2">
    <citation type="submission" date="2025-04" db="UniProtKB">
        <authorList>
            <consortium name="RefSeq"/>
        </authorList>
    </citation>
    <scope>IDENTIFICATION</scope>
    <source>
        <tissue evidence="4 5">Blood</tissue>
    </source>
</reference>
<accession>A0A2D0S303</accession>
<evidence type="ECO:0000313" key="4">
    <source>
        <dbReference type="RefSeq" id="XP_053540765.1"/>
    </source>
</evidence>
<dbReference type="RefSeq" id="XP_053540765.1">
    <property type="nucleotide sequence ID" value="XM_053684790.1"/>
</dbReference>
<proteinExistence type="predicted"/>
<keyword evidence="2" id="KW-0472">Membrane</keyword>
<dbReference type="RefSeq" id="XP_053540767.1">
    <property type="nucleotide sequence ID" value="XM_053684792.1"/>
</dbReference>